<evidence type="ECO:0000256" key="1">
    <source>
        <dbReference type="SAM" id="SignalP"/>
    </source>
</evidence>
<dbReference type="EMBL" id="FUEG01000071">
    <property type="protein sequence ID" value="SJL18830.1"/>
    <property type="molecule type" value="Genomic_DNA"/>
</dbReference>
<sequence>MFPQPVLLLLYRTAIAVADTFAACFARLGPIPYPKDADVDRHSDEELLKLSQSVPDKQWASSGAPLRLTSGVVAKLVPRPLTGWPSEALAQELVHNRTSIPVPAIRRVIHLDEDGSVIIMDHIPENSYSPYFKILRSEGEEAGRCFAPHIFGPMRPTQGPFPTSDDLSQFFNHAMNEAALARLCSHKGPLPDDGTLVFSHVDLALRNLIVGKDGHLWLIDFATADVLGNGEWQKTSGRK</sequence>
<accession>A0A284SCV5</accession>
<keyword evidence="3" id="KW-1185">Reference proteome</keyword>
<feature type="chain" id="PRO_5013148580" description="Aminoglycoside phosphotransferase domain-containing protein" evidence="1">
    <location>
        <begin position="19"/>
        <end position="239"/>
    </location>
</feature>
<dbReference type="InterPro" id="IPR011009">
    <property type="entry name" value="Kinase-like_dom_sf"/>
</dbReference>
<reference evidence="3" key="1">
    <citation type="journal article" date="2017" name="Nat. Ecol. Evol.">
        <title>Genome expansion and lineage-specific genetic innovations in the forest pathogenic fungi Armillaria.</title>
        <authorList>
            <person name="Sipos G."/>
            <person name="Prasanna A.N."/>
            <person name="Walter M.C."/>
            <person name="O'Connor E."/>
            <person name="Balint B."/>
            <person name="Krizsan K."/>
            <person name="Kiss B."/>
            <person name="Hess J."/>
            <person name="Varga T."/>
            <person name="Slot J."/>
            <person name="Riley R."/>
            <person name="Boka B."/>
            <person name="Rigling D."/>
            <person name="Barry K."/>
            <person name="Lee J."/>
            <person name="Mihaltcheva S."/>
            <person name="LaButti K."/>
            <person name="Lipzen A."/>
            <person name="Waldron R."/>
            <person name="Moloney N.M."/>
            <person name="Sperisen C."/>
            <person name="Kredics L."/>
            <person name="Vagvoelgyi C."/>
            <person name="Patrignani A."/>
            <person name="Fitzpatrick D."/>
            <person name="Nagy I."/>
            <person name="Doyle S."/>
            <person name="Anderson J.B."/>
            <person name="Grigoriev I.V."/>
            <person name="Gueldener U."/>
            <person name="Muensterkoetter M."/>
            <person name="Nagy L.G."/>
        </authorList>
    </citation>
    <scope>NUCLEOTIDE SEQUENCE [LARGE SCALE GENOMIC DNA]</scope>
    <source>
        <strain evidence="3">C18/9</strain>
    </source>
</reference>
<dbReference type="SUPFAM" id="SSF56112">
    <property type="entry name" value="Protein kinase-like (PK-like)"/>
    <property type="match status" value="1"/>
</dbReference>
<protein>
    <recommendedName>
        <fullName evidence="4">Aminoglycoside phosphotransferase domain-containing protein</fullName>
    </recommendedName>
</protein>
<evidence type="ECO:0000313" key="3">
    <source>
        <dbReference type="Proteomes" id="UP000219338"/>
    </source>
</evidence>
<name>A0A284SCV5_ARMOS</name>
<dbReference type="STRING" id="47428.A0A284SCV5"/>
<evidence type="ECO:0008006" key="4">
    <source>
        <dbReference type="Google" id="ProtNLM"/>
    </source>
</evidence>
<organism evidence="2 3">
    <name type="scientific">Armillaria ostoyae</name>
    <name type="common">Armillaria root rot fungus</name>
    <dbReference type="NCBI Taxonomy" id="47428"/>
    <lineage>
        <taxon>Eukaryota</taxon>
        <taxon>Fungi</taxon>
        <taxon>Dikarya</taxon>
        <taxon>Basidiomycota</taxon>
        <taxon>Agaricomycotina</taxon>
        <taxon>Agaricomycetes</taxon>
        <taxon>Agaricomycetidae</taxon>
        <taxon>Agaricales</taxon>
        <taxon>Marasmiineae</taxon>
        <taxon>Physalacriaceae</taxon>
        <taxon>Armillaria</taxon>
    </lineage>
</organism>
<evidence type="ECO:0000313" key="2">
    <source>
        <dbReference type="EMBL" id="SJL18830.1"/>
    </source>
</evidence>
<dbReference type="OrthoDB" id="4177236at2759"/>
<proteinExistence type="predicted"/>
<feature type="signal peptide" evidence="1">
    <location>
        <begin position="1"/>
        <end position="18"/>
    </location>
</feature>
<dbReference type="Proteomes" id="UP000219338">
    <property type="component" value="Unassembled WGS sequence"/>
</dbReference>
<keyword evidence="1" id="KW-0732">Signal</keyword>
<dbReference type="AlphaFoldDB" id="A0A284SCV5"/>
<gene>
    <name evidence="2" type="ORF">ARMOST_22431</name>
</gene>